<accession>A0A1J5TVV9</accession>
<evidence type="ECO:0000256" key="2">
    <source>
        <dbReference type="SAM" id="SignalP"/>
    </source>
</evidence>
<evidence type="ECO:0000313" key="3">
    <source>
        <dbReference type="EMBL" id="OIR24968.1"/>
    </source>
</evidence>
<dbReference type="Proteomes" id="UP000182798">
    <property type="component" value="Unassembled WGS sequence"/>
</dbReference>
<dbReference type="PROSITE" id="PS51257">
    <property type="entry name" value="PROKAR_LIPOPROTEIN"/>
    <property type="match status" value="1"/>
</dbReference>
<feature type="signal peptide" evidence="2">
    <location>
        <begin position="1"/>
        <end position="18"/>
    </location>
</feature>
<reference evidence="4" key="1">
    <citation type="submission" date="2016-09" db="EMBL/GenBank/DDBJ databases">
        <title>Genome Sequence of Bathymodiolus thermophilus sulfur-oxidizing gill endosymbiont.</title>
        <authorList>
            <person name="Ponnudurai R."/>
            <person name="Kleiner M."/>
            <person name="Sayavedra L."/>
            <person name="Thuermer A."/>
            <person name="Felbeck H."/>
            <person name="Schlueter R."/>
            <person name="Schweder T."/>
            <person name="Markert S."/>
        </authorList>
    </citation>
    <scope>NUCLEOTIDE SEQUENCE [LARGE SCALE GENOMIC DNA]</scope>
    <source>
        <strain evidence="4">BAT/CrabSpa'14</strain>
    </source>
</reference>
<evidence type="ECO:0008006" key="5">
    <source>
        <dbReference type="Google" id="ProtNLM"/>
    </source>
</evidence>
<sequence>MKQLTKITVLLTALASLAGCGGSSDPDTSGNTAPVYKVVTEASAAAETARGNAEKAAEKAADKYSIVKASFSAGNVITIDDTTATHQAEAASAMKAAEKEVATAKDAHDQAVELADQDGSDVDTVEDSKTAMDAAKVSAKAAKISYFNIYTYIRKIIAKNARAQVAHAVAEVETEAGKIVSAITQQDASDLYDKVEKAYNIAIVAATIVKDASAESTALGVPTTASDSDFSIAQTNTAEATKSYDNAETGNEGAKQLVLKALAIKNSANTIISNWSTGTSTHRSMLKAQSKRKEAWIAYKLALSTATKANNETTSANIQTKLNIITTQVSKALLAKDAAESASNTAESGENSDDVTAAKDAYTKPHGTLNILSEASVGALEWYKAADLLKNSVETLFNNLKVTEVIGDHKAKATTAMNAAKSAKAIAISAKKSVLFSTNLEDIEGYKKIATTAQAIAETAKSAAKSAYEAAKLADSHSHGDNSPLIDDIKHLSEEAKNYWESIVGIIGVIANHYAVTVSTPTALIEAKFTSEAAETANLAVDGSALSVAKNKAEESTAKAQATKTLVDSVIGEDSILNAHKQTAKKYMVNAYTSATHAWDKVAEMQKFIAKEASEAAISVKDAVLFVTNAIKARELTDTKIDSNEVEANVKHFKNMANTAKAGAKVAKSKALATWVASEGYGVTTTSRDSANGHKEDAAMHYSDGTNSSATAYSSAANAAYTVADNHTSNLEAAQSLAEKEVSQRNAQKDSKNVRKNASWKYLGDAKARRLTKLLFALYNYPGAAHVFTPKEGGSACEYNEPFFTTAIFNNHNTEQITEELSKDKDRAFTLNGGCAVLDVSLTAAQKARMTEQAAENNGSFTLEEYVGALHNADINANAFPLKAWNMFDAEYPNSAYSLQDMNILNCDQQVFMLYSGWENSILGATAEFTDKNPLTYICESAVEDPVRVVGTGINEATTVQITGENN</sequence>
<feature type="chain" id="PRO_5009635884" description="Lipoprotein" evidence="2">
    <location>
        <begin position="19"/>
        <end position="967"/>
    </location>
</feature>
<feature type="coiled-coil region" evidence="1">
    <location>
        <begin position="87"/>
        <end position="114"/>
    </location>
</feature>
<dbReference type="EMBL" id="MIQH01000453">
    <property type="protein sequence ID" value="OIR24968.1"/>
    <property type="molecule type" value="Genomic_DNA"/>
</dbReference>
<evidence type="ECO:0000313" key="4">
    <source>
        <dbReference type="Proteomes" id="UP000182798"/>
    </source>
</evidence>
<dbReference type="RefSeq" id="WP_071563979.1">
    <property type="nucleotide sequence ID" value="NZ_MIQH01000453.1"/>
</dbReference>
<organism evidence="3 4">
    <name type="scientific">Bathymodiolus thermophilus thioautotrophic gill symbiont</name>
    <dbReference type="NCBI Taxonomy" id="2360"/>
    <lineage>
        <taxon>Bacteria</taxon>
        <taxon>Pseudomonadati</taxon>
        <taxon>Pseudomonadota</taxon>
        <taxon>Gammaproteobacteria</taxon>
        <taxon>sulfur-oxidizing symbionts</taxon>
    </lineage>
</organism>
<evidence type="ECO:0000256" key="1">
    <source>
        <dbReference type="SAM" id="Coils"/>
    </source>
</evidence>
<protein>
    <recommendedName>
        <fullName evidence="5">Lipoprotein</fullName>
    </recommendedName>
</protein>
<comment type="caution">
    <text evidence="3">The sequence shown here is derived from an EMBL/GenBank/DDBJ whole genome shotgun (WGS) entry which is preliminary data.</text>
</comment>
<dbReference type="AlphaFoldDB" id="A0A1J5TVV9"/>
<keyword evidence="2" id="KW-0732">Signal</keyword>
<name>A0A1J5TVV9_9GAMM</name>
<proteinExistence type="predicted"/>
<gene>
    <name evidence="3" type="ORF">BGC33_12280</name>
</gene>
<keyword evidence="1" id="KW-0175">Coiled coil</keyword>